<gene>
    <name evidence="1" type="ORF">COCON_G00165420</name>
</gene>
<reference evidence="1" key="1">
    <citation type="journal article" date="2023" name="Science">
        <title>Genome structures resolve the early diversification of teleost fishes.</title>
        <authorList>
            <person name="Parey E."/>
            <person name="Louis A."/>
            <person name="Montfort J."/>
            <person name="Bouchez O."/>
            <person name="Roques C."/>
            <person name="Iampietro C."/>
            <person name="Lluch J."/>
            <person name="Castinel A."/>
            <person name="Donnadieu C."/>
            <person name="Desvignes T."/>
            <person name="Floi Bucao C."/>
            <person name="Jouanno E."/>
            <person name="Wen M."/>
            <person name="Mejri S."/>
            <person name="Dirks R."/>
            <person name="Jansen H."/>
            <person name="Henkel C."/>
            <person name="Chen W.J."/>
            <person name="Zahm M."/>
            <person name="Cabau C."/>
            <person name="Klopp C."/>
            <person name="Thompson A.W."/>
            <person name="Robinson-Rechavi M."/>
            <person name="Braasch I."/>
            <person name="Lecointre G."/>
            <person name="Bobe J."/>
            <person name="Postlethwait J.H."/>
            <person name="Berthelot C."/>
            <person name="Roest Crollius H."/>
            <person name="Guiguen Y."/>
        </authorList>
    </citation>
    <scope>NUCLEOTIDE SEQUENCE</scope>
    <source>
        <strain evidence="1">Concon-B</strain>
    </source>
</reference>
<dbReference type="Proteomes" id="UP001152803">
    <property type="component" value="Unassembled WGS sequence"/>
</dbReference>
<keyword evidence="2" id="KW-1185">Reference proteome</keyword>
<organism evidence="1 2">
    <name type="scientific">Conger conger</name>
    <name type="common">Conger eel</name>
    <name type="synonym">Muraena conger</name>
    <dbReference type="NCBI Taxonomy" id="82655"/>
    <lineage>
        <taxon>Eukaryota</taxon>
        <taxon>Metazoa</taxon>
        <taxon>Chordata</taxon>
        <taxon>Craniata</taxon>
        <taxon>Vertebrata</taxon>
        <taxon>Euteleostomi</taxon>
        <taxon>Actinopterygii</taxon>
        <taxon>Neopterygii</taxon>
        <taxon>Teleostei</taxon>
        <taxon>Anguilliformes</taxon>
        <taxon>Congridae</taxon>
        <taxon>Conger</taxon>
    </lineage>
</organism>
<dbReference type="AlphaFoldDB" id="A0A9Q1D7K1"/>
<sequence length="84" mass="9368">MKASRLRLRAVTQLFLRVSDSLPRRVLCAIVRRAPLSGAAMHSDNAGVEKGGEGQNSNRCEVSETFRADVVRKVMNEDLMLRLL</sequence>
<protein>
    <submittedName>
        <fullName evidence="1">Uncharacterized protein</fullName>
    </submittedName>
</protein>
<dbReference type="EMBL" id="JAFJMO010000012">
    <property type="protein sequence ID" value="KAJ8260819.1"/>
    <property type="molecule type" value="Genomic_DNA"/>
</dbReference>
<evidence type="ECO:0000313" key="1">
    <source>
        <dbReference type="EMBL" id="KAJ8260819.1"/>
    </source>
</evidence>
<name>A0A9Q1D7K1_CONCO</name>
<comment type="caution">
    <text evidence="1">The sequence shown here is derived from an EMBL/GenBank/DDBJ whole genome shotgun (WGS) entry which is preliminary data.</text>
</comment>
<proteinExistence type="predicted"/>
<evidence type="ECO:0000313" key="2">
    <source>
        <dbReference type="Proteomes" id="UP001152803"/>
    </source>
</evidence>
<accession>A0A9Q1D7K1</accession>